<accession>A0A7J6PG88</accession>
<sequence>MEYVTLRIASSLAVAFSVQLGEILQPEFGKFGDRVCSSRDIIQDLWIKLFTSIMTIRLVASVFLVAFPAHGRGPCDCSPPSGKHGPFTPSPSAEKQEQPTPPRVEYGTFVYKSDGPERVKVTFNATKCGDGMLTVQCGGNRYQNGWFRLGEKPESTNVYLDTSHVVAKPCTGTSEQQEWIQSIEAVCPKLPLSPREDLDNIYNDDNGNAVIIFLGQYTVLKRRWLRMVPGVYESEHRYVGLELYYGIEPSGRTRVKFGCKGGGDTGYKTYRLKERGPGEPYELTPVPGGATVKDLIDSFKQACPRWIASAESARGKMKDEDFITVGFATSELLYAFGQYPYERLKRVSAEYFLCSTS</sequence>
<reference evidence="2 3" key="1">
    <citation type="submission" date="2020-04" db="EMBL/GenBank/DDBJ databases">
        <title>Perkinsus olseni comparative genomics.</title>
        <authorList>
            <person name="Bogema D.R."/>
        </authorList>
    </citation>
    <scope>NUCLEOTIDE SEQUENCE [LARGE SCALE GENOMIC DNA]</scope>
    <source>
        <strain evidence="2">00978-12</strain>
    </source>
</reference>
<evidence type="ECO:0000313" key="2">
    <source>
        <dbReference type="EMBL" id="KAF4695135.1"/>
    </source>
</evidence>
<organism evidence="2 3">
    <name type="scientific">Perkinsus olseni</name>
    <name type="common">Perkinsus atlanticus</name>
    <dbReference type="NCBI Taxonomy" id="32597"/>
    <lineage>
        <taxon>Eukaryota</taxon>
        <taxon>Sar</taxon>
        <taxon>Alveolata</taxon>
        <taxon>Perkinsozoa</taxon>
        <taxon>Perkinsea</taxon>
        <taxon>Perkinsida</taxon>
        <taxon>Perkinsidae</taxon>
        <taxon>Perkinsus</taxon>
    </lineage>
</organism>
<feature type="region of interest" description="Disordered" evidence="1">
    <location>
        <begin position="78"/>
        <end position="103"/>
    </location>
</feature>
<proteinExistence type="predicted"/>
<evidence type="ECO:0000256" key="1">
    <source>
        <dbReference type="SAM" id="MobiDB-lite"/>
    </source>
</evidence>
<gene>
    <name evidence="2" type="ORF">FOZ60_005872</name>
</gene>
<evidence type="ECO:0000313" key="3">
    <source>
        <dbReference type="Proteomes" id="UP000541610"/>
    </source>
</evidence>
<name>A0A7J6PG88_PEROL</name>
<comment type="caution">
    <text evidence="2">The sequence shown here is derived from an EMBL/GenBank/DDBJ whole genome shotgun (WGS) entry which is preliminary data.</text>
</comment>
<dbReference type="AlphaFoldDB" id="A0A7J6PG88"/>
<dbReference type="EMBL" id="JABANP010000024">
    <property type="protein sequence ID" value="KAF4695135.1"/>
    <property type="molecule type" value="Genomic_DNA"/>
</dbReference>
<dbReference type="Proteomes" id="UP000541610">
    <property type="component" value="Unassembled WGS sequence"/>
</dbReference>
<protein>
    <submittedName>
        <fullName evidence="2">Uncharacterized protein</fullName>
    </submittedName>
</protein>